<dbReference type="SUPFAM" id="SSF46894">
    <property type="entry name" value="C-terminal effector domain of the bipartite response regulators"/>
    <property type="match status" value="1"/>
</dbReference>
<dbReference type="Gene3D" id="2.130.10.10">
    <property type="entry name" value="YVTN repeat-like/Quinoprotein amine dehydrogenase"/>
    <property type="match status" value="1"/>
</dbReference>
<organism evidence="4 5">
    <name type="scientific">Neolewinella maritima</name>
    <dbReference type="NCBI Taxonomy" id="1383882"/>
    <lineage>
        <taxon>Bacteria</taxon>
        <taxon>Pseudomonadati</taxon>
        <taxon>Bacteroidota</taxon>
        <taxon>Saprospiria</taxon>
        <taxon>Saprospirales</taxon>
        <taxon>Lewinellaceae</taxon>
        <taxon>Neolewinella</taxon>
    </lineage>
</organism>
<dbReference type="Proteomes" id="UP000837803">
    <property type="component" value="Unassembled WGS sequence"/>
</dbReference>
<accession>A0ABM9B1G7</accession>
<feature type="transmembrane region" description="Helical" evidence="2">
    <location>
        <begin position="674"/>
        <end position="692"/>
    </location>
</feature>
<protein>
    <recommendedName>
        <fullName evidence="3">HTH luxR-type domain-containing protein</fullName>
    </recommendedName>
</protein>
<feature type="coiled-coil region" evidence="1">
    <location>
        <begin position="692"/>
        <end position="743"/>
    </location>
</feature>
<dbReference type="Pfam" id="PF07495">
    <property type="entry name" value="Y_Y_Y"/>
    <property type="match status" value="1"/>
</dbReference>
<dbReference type="Pfam" id="PF07494">
    <property type="entry name" value="Reg_prop"/>
    <property type="match status" value="1"/>
</dbReference>
<dbReference type="InterPro" id="IPR011123">
    <property type="entry name" value="Y_Y_Y"/>
</dbReference>
<gene>
    <name evidence="4" type="ORF">LEM8419_01816</name>
</gene>
<dbReference type="EMBL" id="CAKLPZ010000002">
    <property type="protein sequence ID" value="CAH1000682.1"/>
    <property type="molecule type" value="Genomic_DNA"/>
</dbReference>
<dbReference type="InterPro" id="IPR011110">
    <property type="entry name" value="Reg_prop"/>
</dbReference>
<reference evidence="4" key="1">
    <citation type="submission" date="2021-12" db="EMBL/GenBank/DDBJ databases">
        <authorList>
            <person name="Rodrigo-Torres L."/>
            <person name="Arahal R. D."/>
            <person name="Lucena T."/>
        </authorList>
    </citation>
    <scope>NUCLEOTIDE SEQUENCE</scope>
    <source>
        <strain evidence="4">CECT 8419</strain>
    </source>
</reference>
<keyword evidence="2" id="KW-0812">Transmembrane</keyword>
<evidence type="ECO:0000256" key="1">
    <source>
        <dbReference type="SAM" id="Coils"/>
    </source>
</evidence>
<dbReference type="InterPro" id="IPR000792">
    <property type="entry name" value="Tscrpt_reg_LuxR_C"/>
</dbReference>
<evidence type="ECO:0000313" key="4">
    <source>
        <dbReference type="EMBL" id="CAH1000682.1"/>
    </source>
</evidence>
<keyword evidence="1" id="KW-0175">Coiled coil</keyword>
<dbReference type="SMART" id="SM00421">
    <property type="entry name" value="HTH_LUXR"/>
    <property type="match status" value="1"/>
</dbReference>
<comment type="caution">
    <text evidence="4">The sequence shown here is derived from an EMBL/GenBank/DDBJ whole genome shotgun (WGS) entry which is preliminary data.</text>
</comment>
<dbReference type="InterPro" id="IPR016032">
    <property type="entry name" value="Sig_transdc_resp-reg_C-effctor"/>
</dbReference>
<dbReference type="InterPro" id="IPR013783">
    <property type="entry name" value="Ig-like_fold"/>
</dbReference>
<feature type="domain" description="HTH luxR-type" evidence="3">
    <location>
        <begin position="810"/>
        <end position="867"/>
    </location>
</feature>
<proteinExistence type="predicted"/>
<name>A0ABM9B1G7_9BACT</name>
<keyword evidence="2" id="KW-0472">Membrane</keyword>
<sequence>MPTQHLLPRVVHYGPQQYGAEAQNWDVAQSPEGLLYVANSGGVLQYDGQNWTTYQLPGRPIVRAAVYHTDRLYTGGYGEFGYFTTREGQLLDYVSLSDRVETDAEVEEIWNIELLADGTVVFQSFTELFYYAGDSLRRFDLGVALYAHPLGDSLLLPVNELGLIAVAPDLAYTLLPGAKPPGELIIDITGDRATTLIATANKLLRYDWAAQSLSEWSTQASRALDRQQVNRVIELQDGTIAVGTIRNGLYLFSPAGELLRHLSHDNGLSNNTVLNLFEDQRGDLWVALERGLDVVMRSEPLRYYRQSNQPMGGVTAATAYGDNFYVGTNQGLFVLLPGVDTFQLIQQAARQVWELIPTDRGLLCGHNWGSALIDGESVNWLSRHSGTWQSIPVPRQPDRLLQATYTGLYQVDLASNQAPPTSNMLGLSEAVRTLIPTGPRDLLALHPSRGAYRITLTEDWSGVVAVDTIRTPDLIRPLATHFGDTLLVQTEDTCYNYIDGTFMPLAAFRGVAHQTGRYFLPGAAGSADWFVADRDRLTAYRGSELMISYPIKLHRPDPQIVALADGTYLFGLEEGFALGGIKRAGTQVPDLLVRREDHDHGICFHFALPLLDRAVQYRSRLLGFDAEWSEWTATSHRDFTNLPPGDYHFEVEADWYGIAAGLPLTIPTPWYQSVWAYMVYLMALLGCAYLLLQLHQRRLRQQAADLEAKREKELAQERMRARNEQLERDIHQKSKELADTTLTLAKKNEMLLGLKEDLDQFGRQGGLAKSPEKILHTIDRNLNNEDDWAIFESHFTEVHAEFLARLRRAHPRLTTGEQQLAAYLRMDLPSKEIAPLLRISVRGIENKRYRLRKKLGLESNDSLNQYLQGLA</sequence>
<keyword evidence="2" id="KW-1133">Transmembrane helix</keyword>
<dbReference type="Gene3D" id="2.60.40.10">
    <property type="entry name" value="Immunoglobulins"/>
    <property type="match status" value="1"/>
</dbReference>
<dbReference type="InterPro" id="IPR036388">
    <property type="entry name" value="WH-like_DNA-bd_sf"/>
</dbReference>
<dbReference type="SUPFAM" id="SSF63829">
    <property type="entry name" value="Calcium-dependent phosphotriesterase"/>
    <property type="match status" value="1"/>
</dbReference>
<dbReference type="Gene3D" id="1.10.10.10">
    <property type="entry name" value="Winged helix-like DNA-binding domain superfamily/Winged helix DNA-binding domain"/>
    <property type="match status" value="1"/>
</dbReference>
<keyword evidence="5" id="KW-1185">Reference proteome</keyword>
<evidence type="ECO:0000256" key="2">
    <source>
        <dbReference type="SAM" id="Phobius"/>
    </source>
</evidence>
<evidence type="ECO:0000259" key="3">
    <source>
        <dbReference type="SMART" id="SM00421"/>
    </source>
</evidence>
<evidence type="ECO:0000313" key="5">
    <source>
        <dbReference type="Proteomes" id="UP000837803"/>
    </source>
</evidence>
<dbReference type="InterPro" id="IPR015943">
    <property type="entry name" value="WD40/YVTN_repeat-like_dom_sf"/>
</dbReference>